<dbReference type="EMBL" id="JMCB01000003">
    <property type="protein sequence ID" value="KFE70253.1"/>
    <property type="molecule type" value="Genomic_DNA"/>
</dbReference>
<feature type="coiled-coil region" evidence="1">
    <location>
        <begin position="811"/>
        <end position="838"/>
    </location>
</feature>
<accession>A0A085WRE0</accession>
<protein>
    <submittedName>
        <fullName evidence="2">Uncharacterized protein</fullName>
    </submittedName>
</protein>
<proteinExistence type="predicted"/>
<dbReference type="SUPFAM" id="SSF52540">
    <property type="entry name" value="P-loop containing nucleoside triphosphate hydrolases"/>
    <property type="match status" value="1"/>
</dbReference>
<dbReference type="RefSeq" id="WP_044185096.1">
    <property type="nucleotide sequence ID" value="NZ_JMCB01000003.1"/>
</dbReference>
<dbReference type="InterPro" id="IPR027417">
    <property type="entry name" value="P-loop_NTPase"/>
</dbReference>
<evidence type="ECO:0000256" key="1">
    <source>
        <dbReference type="SAM" id="Coils"/>
    </source>
</evidence>
<evidence type="ECO:0000313" key="2">
    <source>
        <dbReference type="EMBL" id="KFE70253.1"/>
    </source>
</evidence>
<keyword evidence="3" id="KW-1185">Reference proteome</keyword>
<evidence type="ECO:0000313" key="3">
    <source>
        <dbReference type="Proteomes" id="UP000028725"/>
    </source>
</evidence>
<organism evidence="2 3">
    <name type="scientific">Hyalangium minutum</name>
    <dbReference type="NCBI Taxonomy" id="394096"/>
    <lineage>
        <taxon>Bacteria</taxon>
        <taxon>Pseudomonadati</taxon>
        <taxon>Myxococcota</taxon>
        <taxon>Myxococcia</taxon>
        <taxon>Myxococcales</taxon>
        <taxon>Cystobacterineae</taxon>
        <taxon>Archangiaceae</taxon>
        <taxon>Hyalangium</taxon>
    </lineage>
</organism>
<dbReference type="Proteomes" id="UP000028725">
    <property type="component" value="Unassembled WGS sequence"/>
</dbReference>
<dbReference type="STRING" id="394096.DB31_5295"/>
<dbReference type="AlphaFoldDB" id="A0A085WRE0"/>
<reference evidence="2 3" key="1">
    <citation type="submission" date="2014-04" db="EMBL/GenBank/DDBJ databases">
        <title>Genome assembly of Hyalangium minutum DSM 14724.</title>
        <authorList>
            <person name="Sharma G."/>
            <person name="Subramanian S."/>
        </authorList>
    </citation>
    <scope>NUCLEOTIDE SEQUENCE [LARGE SCALE GENOMIC DNA]</scope>
    <source>
        <strain evidence="2 3">DSM 14724</strain>
    </source>
</reference>
<keyword evidence="1" id="KW-0175">Coiled coil</keyword>
<gene>
    <name evidence="2" type="ORF">DB31_5295</name>
</gene>
<dbReference type="OrthoDB" id="9816661at2"/>
<comment type="caution">
    <text evidence="2">The sequence shown here is derived from an EMBL/GenBank/DDBJ whole genome shotgun (WGS) entry which is preliminary data.</text>
</comment>
<sequence length="957" mass="107448">MSFFNSPFNYMASLQQAASEFSPTETEQLVRGYLEDLSRAVSEDSFDPTGGVNALVFGEWGHGKSQVMYRTADHLTRHHPKVLTVRIIAARLAPRDILEAALFDLKRQSGTHEEAEGLHRSMAELGDMADDDPHARKIAARALASMASHTQRLHTALLFDEAAQTSGIDFQEFLRELEQAFSSTHSVLHTMQCHSLATLDRARQVANNLGDWARSARQIHLPSLQLAQAYDFFRTRLAARTHDSLLAEQLIPPGIAKTLCAAAGGNPRRMLQYASQIWEACHRHGEHRFTGRRVLEVFRSEAGVAAGTSLFMEARFRRILDLLPQEWGSFGQKVRLFLERRIPTLLGESELISPMQLAADLGNVSIGELQKITREVGGIPLFETKTDEFDDTTYGLTHAFRSDLCGAFGSTGGLDLKQIQIKLLLKPREEQNLIASGLANVLRHKGYTQVAPRLVRLGEFPSEAHAHHQTPIRGFIMQVQIPDTTIDVPVLVTGLCGVAPPSAMIERIARGLADREWLFAYMLYANEDLFWDDWLHGEAARQLPADLHEKASRIRTLNPSEKLVSPSAVEQAHPPGVAAAIFFAHLIGAGQQYSEGKLPPEEIAPIIEGTVAEMNEALPQLRDVRYLPSESERKLLDNSCWDNASAENGLTLKQISEATQERLTGTSLENLLGGYLEKRGGLYFRNKSAGFPIFSVVRDVLKARQRCSMDALIEEVRSAEIFVGGGDRLRINVEWIVEKLKTAGLARREQSELLFVDLTKALKEKDQKYKSQLQVFTKRIAQIEQYESSRAEPLQRSLEDIRKRKTPDASLSERSEQLDELLLDLEQLSGRIADEEQAIVTDKQTYINYFTGELAELKRLREGLAPEWQNRAFTEEEYLDADNLFETFRKNLETPVGNNQRNVIMRERRSLQNRIDALRARAQGKAAAAPEDPSSQIVNRILSKQPFDRLVVTVEEV</sequence>
<name>A0A085WRE0_9BACT</name>